<evidence type="ECO:0000313" key="2">
    <source>
        <dbReference type="EMBL" id="EUR78690.1"/>
    </source>
</evidence>
<feature type="signal peptide" evidence="1">
    <location>
        <begin position="1"/>
        <end position="16"/>
    </location>
</feature>
<reference evidence="2 3" key="2">
    <citation type="submission" date="2013-02" db="EMBL/GenBank/DDBJ databases">
        <title>The Genome Sequence of Plasmodium falciparum 7G8.</title>
        <authorList>
            <consortium name="The Broad Institute Genome Sequencing Platform"/>
            <consortium name="The Broad Institute Genome Sequencing Center for Infectious Disease"/>
            <person name="Neafsey D."/>
            <person name="Cheeseman I."/>
            <person name="Volkman S."/>
            <person name="Adams J."/>
            <person name="Walker B."/>
            <person name="Young S.K."/>
            <person name="Zeng Q."/>
            <person name="Gargeya S."/>
            <person name="Fitzgerald M."/>
            <person name="Haas B."/>
            <person name="Abouelleil A."/>
            <person name="Alvarado L."/>
            <person name="Arachchi H.M."/>
            <person name="Berlin A.M."/>
            <person name="Chapman S.B."/>
            <person name="Dewar J."/>
            <person name="Goldberg J."/>
            <person name="Griggs A."/>
            <person name="Gujja S."/>
            <person name="Hansen M."/>
            <person name="Howarth C."/>
            <person name="Imamovic A."/>
            <person name="Larimer J."/>
            <person name="McCowan C."/>
            <person name="Murphy C."/>
            <person name="Neiman D."/>
            <person name="Pearson M."/>
            <person name="Priest M."/>
            <person name="Roberts A."/>
            <person name="Saif S."/>
            <person name="Shea T."/>
            <person name="Sisk P."/>
            <person name="Sykes S."/>
            <person name="Wortman J."/>
            <person name="Nusbaum C."/>
            <person name="Birren B."/>
        </authorList>
    </citation>
    <scope>NUCLEOTIDE SEQUENCE [LARGE SCALE GENOMIC DNA]</scope>
    <source>
        <strain evidence="2 3">7G8</strain>
    </source>
</reference>
<evidence type="ECO:0000256" key="1">
    <source>
        <dbReference type="SAM" id="SignalP"/>
    </source>
</evidence>
<organism evidence="2 3">
    <name type="scientific">Plasmodium falciparum (isolate 7G8)</name>
    <dbReference type="NCBI Taxonomy" id="57266"/>
    <lineage>
        <taxon>Eukaryota</taxon>
        <taxon>Sar</taxon>
        <taxon>Alveolata</taxon>
        <taxon>Apicomplexa</taxon>
        <taxon>Aconoidasida</taxon>
        <taxon>Haemosporida</taxon>
        <taxon>Plasmodiidae</taxon>
        <taxon>Plasmodium</taxon>
        <taxon>Plasmodium (Laverania)</taxon>
    </lineage>
</organism>
<sequence>MFIHIKSIIFIPILLSLEIYDHHRQHTIFRLLNGKNRFLYSILHSVFTIIPKKLNAIFSQK</sequence>
<evidence type="ECO:0000313" key="3">
    <source>
        <dbReference type="Proteomes" id="UP000030688"/>
    </source>
</evidence>
<gene>
    <name evidence="2" type="ORF">PFBG_00785</name>
</gene>
<name>W7FD74_PLAF8</name>
<dbReference type="AlphaFoldDB" id="W7FD74"/>
<keyword evidence="1" id="KW-0732">Signal</keyword>
<accession>W7FD74</accession>
<proteinExistence type="predicted"/>
<dbReference type="EMBL" id="KE123588">
    <property type="protein sequence ID" value="EUR78690.1"/>
    <property type="molecule type" value="Genomic_DNA"/>
</dbReference>
<reference evidence="3" key="1">
    <citation type="submission" date="2007-11" db="EMBL/GenBank/DDBJ databases">
        <authorList>
            <consortium name="The Broad Institute Genome Sequencing Platform"/>
            <person name="Volkman S.K."/>
            <person name="Daily J.P."/>
            <person name="Sarr O."/>
            <person name="Ndiaye D."/>
            <person name="Ndir O."/>
            <person name="Mboup S."/>
            <person name="Lukens A."/>
            <person name="Stange-Thomann N."/>
            <person name="Mauceli E."/>
            <person name="Gnerre S."/>
            <person name="Jaffe D."/>
            <person name="Zainoun J."/>
            <person name="Wiegand R.C."/>
            <person name="Birren B."/>
            <person name="Galagan J."/>
            <person name="Lander E."/>
            <person name="Wirth D.F."/>
        </authorList>
    </citation>
    <scope>NUCLEOTIDE SEQUENCE [LARGE SCALE GENOMIC DNA]</scope>
    <source>
        <strain evidence="3">7G8</strain>
    </source>
</reference>
<dbReference type="Proteomes" id="UP000030688">
    <property type="component" value="Unassembled WGS sequence"/>
</dbReference>
<protein>
    <submittedName>
        <fullName evidence="2">Uncharacterized protein</fullName>
    </submittedName>
</protein>
<feature type="chain" id="PRO_5004892680" evidence="1">
    <location>
        <begin position="17"/>
        <end position="61"/>
    </location>
</feature>